<dbReference type="PANTHER" id="PTHR36965:SF1">
    <property type="entry name" value="FE(2+)-TRAFFICKING PROTEIN-RELATED"/>
    <property type="match status" value="1"/>
</dbReference>
<dbReference type="GO" id="GO:0005506">
    <property type="term" value="F:iron ion binding"/>
    <property type="evidence" value="ECO:0007669"/>
    <property type="project" value="InterPro"/>
</dbReference>
<dbReference type="PANTHER" id="PTHR36965">
    <property type="entry name" value="FE(2+)-TRAFFICKING PROTEIN-RELATED"/>
    <property type="match status" value="1"/>
</dbReference>
<keyword evidence="3" id="KW-1185">Reference proteome</keyword>
<accession>A0A7R6W0M9</accession>
<dbReference type="GO" id="GO:0005829">
    <property type="term" value="C:cytosol"/>
    <property type="evidence" value="ECO:0007669"/>
    <property type="project" value="TreeGrafter"/>
</dbReference>
<dbReference type="EMBL" id="AP023215">
    <property type="protein sequence ID" value="BCG49692.1"/>
    <property type="molecule type" value="Genomic_DNA"/>
</dbReference>
<name>A0A7R6W0M9_9PROT</name>
<organism evidence="2 3">
    <name type="scientific">Candidatus Profftella armatura</name>
    <name type="common">Diaphorina cf. continua</name>
    <dbReference type="NCBI Taxonomy" id="2661583"/>
    <lineage>
        <taxon>Bacteria</taxon>
        <taxon>Pseudomonadati</taxon>
        <taxon>Pseudomonadota</taxon>
        <taxon>Betaproteobacteria</taxon>
        <taxon>Candidatus Profftella</taxon>
    </lineage>
</organism>
<dbReference type="InterPro" id="IPR007457">
    <property type="entry name" value="Fe_traffick_prot_YggX"/>
</dbReference>
<dbReference type="GO" id="GO:0034599">
    <property type="term" value="P:cellular response to oxidative stress"/>
    <property type="evidence" value="ECO:0007669"/>
    <property type="project" value="TreeGrafter"/>
</dbReference>
<dbReference type="AlphaFoldDB" id="A0A7R6W0M9"/>
<evidence type="ECO:0000313" key="3">
    <source>
        <dbReference type="Proteomes" id="UP000595708"/>
    </source>
</evidence>
<sequence length="78" mass="9344">MKYIVNCIKLNCKEEGLDSPPFPGEIGKKIWKNVSRKAWSSWLKYQTILINENRLNLSEAGHRKYLINQMKYYFFNDK</sequence>
<proteinExistence type="predicted"/>
<dbReference type="Pfam" id="PF04362">
    <property type="entry name" value="Iron_traffic"/>
    <property type="match status" value="1"/>
</dbReference>
<evidence type="ECO:0000256" key="1">
    <source>
        <dbReference type="ARBA" id="ARBA00023004"/>
    </source>
</evidence>
<protein>
    <submittedName>
        <fullName evidence="2">Oxidative damage protection protein</fullName>
    </submittedName>
</protein>
<dbReference type="RefSeq" id="WP_201329682.1">
    <property type="nucleotide sequence ID" value="NZ_AP023215.1"/>
</dbReference>
<dbReference type="Gene3D" id="1.10.3880.10">
    <property type="entry name" value="Fe(II) trafficking protein YggX"/>
    <property type="match status" value="1"/>
</dbReference>
<evidence type="ECO:0000313" key="2">
    <source>
        <dbReference type="EMBL" id="BCG49692.1"/>
    </source>
</evidence>
<reference evidence="2 3" key="1">
    <citation type="journal article" date="2020" name="Genome Biol. Evol.">
        <title>Comparative Genomics Underlines Multiple Roles of Profftella, an Obligate Symbiont of Psyllids: Providing Toxins, Vitamins, and Carotenoids.</title>
        <authorList>
            <person name="Nakabachi A."/>
            <person name="Piel J."/>
            <person name="Malenovsky I."/>
            <person name="Hirose Y."/>
        </authorList>
    </citation>
    <scope>NUCLEOTIDE SEQUENCE [LARGE SCALE GENOMIC DNA]</scope>
    <source>
        <strain evidence="2 3">Dco</strain>
    </source>
</reference>
<dbReference type="SUPFAM" id="SSF111148">
    <property type="entry name" value="YggX-like"/>
    <property type="match status" value="1"/>
</dbReference>
<gene>
    <name evidence="2" type="primary">yggX</name>
    <name evidence="2" type="ORF">PADco_2720</name>
</gene>
<dbReference type="InterPro" id="IPR036766">
    <property type="entry name" value="Fe_traffick_prot_YggX_sf"/>
</dbReference>
<dbReference type="NCBIfam" id="NF003817">
    <property type="entry name" value="PRK05408.1"/>
    <property type="match status" value="1"/>
</dbReference>
<keyword evidence="1" id="KW-0408">Iron</keyword>
<dbReference type="PIRSF" id="PIRSF029827">
    <property type="entry name" value="Fe_traffic_YggX"/>
    <property type="match status" value="1"/>
</dbReference>
<dbReference type="Proteomes" id="UP000595708">
    <property type="component" value="Chromosome"/>
</dbReference>
<dbReference type="KEGG" id="parm:PADco_2720"/>